<dbReference type="GO" id="GO:0016758">
    <property type="term" value="F:hexosyltransferase activity"/>
    <property type="evidence" value="ECO:0007669"/>
    <property type="project" value="UniProtKB-ARBA"/>
</dbReference>
<dbReference type="CDD" id="cd00761">
    <property type="entry name" value="Glyco_tranf_GTA_type"/>
    <property type="match status" value="1"/>
</dbReference>
<dbReference type="EMBL" id="NDXJ01000005">
    <property type="protein sequence ID" value="OSP89963.1"/>
    <property type="molecule type" value="Genomic_DNA"/>
</dbReference>
<dbReference type="PANTHER" id="PTHR22916:SF3">
    <property type="entry name" value="UDP-GLCNAC:BETAGAL BETA-1,3-N-ACETYLGLUCOSAMINYLTRANSFERASE-LIKE PROTEIN 1"/>
    <property type="match status" value="1"/>
</dbReference>
<evidence type="ECO:0000313" key="3">
    <source>
        <dbReference type="Proteomes" id="UP000193588"/>
    </source>
</evidence>
<dbReference type="GO" id="GO:0016020">
    <property type="term" value="C:membrane"/>
    <property type="evidence" value="ECO:0007669"/>
    <property type="project" value="InterPro"/>
</dbReference>
<dbReference type="InterPro" id="IPR029044">
    <property type="entry name" value="Nucleotide-diphossugar_trans"/>
</dbReference>
<dbReference type="InterPro" id="IPR001173">
    <property type="entry name" value="Glyco_trans_2-like"/>
</dbReference>
<dbReference type="PANTHER" id="PTHR22916">
    <property type="entry name" value="GLYCOSYLTRANSFERASE"/>
    <property type="match status" value="1"/>
</dbReference>
<dbReference type="AlphaFoldDB" id="A0A1X4JMS5"/>
<dbReference type="InterPro" id="IPR043148">
    <property type="entry name" value="TagF_C"/>
</dbReference>
<organism evidence="2 3">
    <name type="scientific">Weissella cibaria</name>
    <dbReference type="NCBI Taxonomy" id="137591"/>
    <lineage>
        <taxon>Bacteria</taxon>
        <taxon>Bacillati</taxon>
        <taxon>Bacillota</taxon>
        <taxon>Bacilli</taxon>
        <taxon>Lactobacillales</taxon>
        <taxon>Lactobacillaceae</taxon>
        <taxon>Weissella</taxon>
    </lineage>
</organism>
<comment type="caution">
    <text evidence="2">The sequence shown here is derived from an EMBL/GenBank/DDBJ whole genome shotgun (WGS) entry which is preliminary data.</text>
</comment>
<sequence>MDDKISIIVPMYNSELTITETLNSIFKQKSNEDFGNFEVIIIDDGSTDDSLQVAQDFQRKYTKANIVMLDGEGKGVSHARNLGLTHATGTWITFMDSDDFFGQSDFSSVLDLLNSSEFTDVNIVTYPEYYFNEYSERQFSEYGFPTNVRSMTVSRHPTTDKVRYRFTWKSPKVFPNIQGNVYSENEYYWIAQARLNVLIRNLEDNKIYFEEDLLYAEDSIFVAQYVSSGNGLGRISKGITYHYLKNKYSTVDKYSSSVTSYKMILKWADRVVEKLTVGDYVSPAGAGILLNEFGARLKMSRLFPMHLNEAEYTSWNNSMKRILRSISPEIFTTGMGANKNAGQFIINKFVEMRGDIELHPKGNSIQVIQDGEVILEDKHFEVILTGLELQDGALRVSAVMKFYFTDKYRPEVSVKIDGDKGRLIDTYVSSYSYLGQKHKLYTFYAFDTKIPLDEISSSVEFEFHMFGHTFRTNLVDVKNSRLVPLSSGNDTVHLPDGRYLRMNLNNFSFTLTKADISDYVSYQQAVAFELYGNLPIFSDLREQQNSTEEVWLYSDFVGKIDNAFFQFLNDKDKNDNIKRYYIVHDGFEDYIPGYAEFEDRLVPYGSLTHRKLFLTATYVITSFQDANEFSPYSAYQLKKASGFFNPNVVYLQHGVLHAKMARLNSREKQDFYKLIVASSKFERDYLLNEYHFDSDMVLLSGMPRFDSRLNIANYQSHDLKNRKGMKVLFAPSWRASLMLGRSTKTGWMPNEEKMIRSEIFKTLQTLVGNDNLENEFINRDIELDIKLHPIMYNVLGNKLEQNSRVKFVSGSVNLNDYDLFVTDFSSYVYDAVERHVPVAFFIPDNDEYVNGSHTYTDVNMPDGGFGPTFYSLEDFVAFIKDFSMDRSMLDSYQKVVDDFFDLDAFPMDSIYNKMMQLNVRNEIKRNAYFGSLNVESAALKLVDSYNAILDEAKKEKYLGAVEANGNVVALSKIHSHGSTQFRKALQMPIEIGEDDEFISYGLYPTPGGTPRLVTNVGFVTANKKFVRPISYQIATPLKSVRKFVKRLTRR</sequence>
<gene>
    <name evidence="2" type="ORF">B9D04_05430</name>
</gene>
<reference evidence="2 3" key="1">
    <citation type="submission" date="2017-04" db="EMBL/GenBank/DDBJ databases">
        <title>The genome sequence of Weissella cibaria isolated from wild Drosophila.</title>
        <authorList>
            <person name="Ricks N.J."/>
            <person name="Carroll C."/>
            <person name="Walters A."/>
            <person name="Newell P.D."/>
            <person name="Chaston J.M."/>
        </authorList>
    </citation>
    <scope>NUCLEOTIDE SEQUENCE [LARGE SCALE GENOMIC DNA]</scope>
    <source>
        <strain evidence="2 3">DmW_103</strain>
    </source>
</reference>
<name>A0A1X4JMS5_9LACO</name>
<evidence type="ECO:0000259" key="1">
    <source>
        <dbReference type="Pfam" id="PF00535"/>
    </source>
</evidence>
<evidence type="ECO:0000313" key="2">
    <source>
        <dbReference type="EMBL" id="OSP89963.1"/>
    </source>
</evidence>
<dbReference type="GO" id="GO:0047355">
    <property type="term" value="F:CDP-glycerol glycerophosphotransferase activity"/>
    <property type="evidence" value="ECO:0007669"/>
    <property type="project" value="InterPro"/>
</dbReference>
<dbReference type="SUPFAM" id="SSF53448">
    <property type="entry name" value="Nucleotide-diphospho-sugar transferases"/>
    <property type="match status" value="1"/>
</dbReference>
<dbReference type="Pfam" id="PF00535">
    <property type="entry name" value="Glycos_transf_2"/>
    <property type="match status" value="1"/>
</dbReference>
<dbReference type="Gene3D" id="3.40.50.12580">
    <property type="match status" value="1"/>
</dbReference>
<dbReference type="Pfam" id="PF04464">
    <property type="entry name" value="Glyphos_transf"/>
    <property type="match status" value="1"/>
</dbReference>
<protein>
    <recommendedName>
        <fullName evidence="1">Glycosyltransferase 2-like domain-containing protein</fullName>
    </recommendedName>
</protein>
<dbReference type="InterPro" id="IPR007554">
    <property type="entry name" value="Glycerophosphate_synth"/>
</dbReference>
<dbReference type="Proteomes" id="UP000193588">
    <property type="component" value="Unassembled WGS sequence"/>
</dbReference>
<feature type="domain" description="Glycosyltransferase 2-like" evidence="1">
    <location>
        <begin position="6"/>
        <end position="152"/>
    </location>
</feature>
<proteinExistence type="predicted"/>
<dbReference type="RefSeq" id="WP_085638593.1">
    <property type="nucleotide sequence ID" value="NZ_JARXOD010000001.1"/>
</dbReference>
<dbReference type="Gene3D" id="3.90.550.10">
    <property type="entry name" value="Spore Coat Polysaccharide Biosynthesis Protein SpsA, Chain A"/>
    <property type="match status" value="1"/>
</dbReference>
<accession>A0A1X4JMS5</accession>